<keyword evidence="2 3" id="KW-0808">Transferase</keyword>
<reference evidence="6" key="1">
    <citation type="submission" date="2016-10" db="EMBL/GenBank/DDBJ databases">
        <authorList>
            <person name="Varghese N."/>
            <person name="Submissions S."/>
        </authorList>
    </citation>
    <scope>NUCLEOTIDE SEQUENCE [LARGE SCALE GENOMIC DNA]</scope>
    <source>
        <strain evidence="6">DSM 24740</strain>
    </source>
</reference>
<feature type="domain" description="Ketosynthase family 3 (KS3)" evidence="4">
    <location>
        <begin position="2"/>
        <end position="355"/>
    </location>
</feature>
<dbReference type="RefSeq" id="WP_090165302.1">
    <property type="nucleotide sequence ID" value="NZ_FOFB01000002.1"/>
</dbReference>
<dbReference type="Pfam" id="PF00109">
    <property type="entry name" value="ketoacyl-synt"/>
    <property type="match status" value="1"/>
</dbReference>
<dbReference type="InterPro" id="IPR000794">
    <property type="entry name" value="Beta-ketoacyl_synthase"/>
</dbReference>
<evidence type="ECO:0000256" key="1">
    <source>
        <dbReference type="ARBA" id="ARBA00008467"/>
    </source>
</evidence>
<evidence type="ECO:0000259" key="4">
    <source>
        <dbReference type="PROSITE" id="PS52004"/>
    </source>
</evidence>
<keyword evidence="6" id="KW-1185">Reference proteome</keyword>
<dbReference type="AlphaFoldDB" id="A0A1H9AIN3"/>
<dbReference type="InParanoid" id="A0A1H9AIN3"/>
<evidence type="ECO:0000313" key="5">
    <source>
        <dbReference type="EMBL" id="SEP76606.1"/>
    </source>
</evidence>
<dbReference type="PROSITE" id="PS52004">
    <property type="entry name" value="KS3_2"/>
    <property type="match status" value="1"/>
</dbReference>
<dbReference type="Proteomes" id="UP000199021">
    <property type="component" value="Unassembled WGS sequence"/>
</dbReference>
<sequence>MKKAAVITGHGLVSSFGDSTEANWQSLLAGYIGLRKEKVAGGYACPVGRIFQEGIFSDPEFVDLTRSTLKSPPMGWDWTRSATSWILCSAKGNITGLGHKGAYSLADSAKSIADDLKLINTPTCISTACTSSLAGIVLAVRMMKSGQYTHVAVTGCDLASDFVLNGFNRINAVSPEICRPYDADRKGINLATAAATIFLEWRSPKPGEIYLTGEATSNDGFHISRPKPDGAGLSDCIRRSCGTEIPDFICGHGTATLLNDNMESEAIARSGMATIPLFSIKGQIGHTLGACGVLETVVTAKCLQEDTILSSCGFKKPGTSAIINVSRKVQKRPLRSALNLSVGFGGGNAAIHLTKA</sequence>
<dbReference type="InterPro" id="IPR020841">
    <property type="entry name" value="PKS_Beta-ketoAc_synthase_dom"/>
</dbReference>
<dbReference type="EMBL" id="FOFB01000002">
    <property type="protein sequence ID" value="SEP76606.1"/>
    <property type="molecule type" value="Genomic_DNA"/>
</dbReference>
<gene>
    <name evidence="5" type="ORF">SAMN05444359_102116</name>
</gene>
<dbReference type="GO" id="GO:0004315">
    <property type="term" value="F:3-oxoacyl-[acyl-carrier-protein] synthase activity"/>
    <property type="evidence" value="ECO:0007669"/>
    <property type="project" value="TreeGrafter"/>
</dbReference>
<dbReference type="GO" id="GO:0006633">
    <property type="term" value="P:fatty acid biosynthetic process"/>
    <property type="evidence" value="ECO:0007669"/>
    <property type="project" value="TreeGrafter"/>
</dbReference>
<accession>A0A1H9AIN3</accession>
<dbReference type="InterPro" id="IPR014031">
    <property type="entry name" value="Ketoacyl_synth_C"/>
</dbReference>
<name>A0A1H9AIN3_9BACT</name>
<dbReference type="STRING" id="478744.SAMN05444359_102116"/>
<dbReference type="Gene3D" id="3.40.47.10">
    <property type="match status" value="1"/>
</dbReference>
<dbReference type="SUPFAM" id="SSF53901">
    <property type="entry name" value="Thiolase-like"/>
    <property type="match status" value="2"/>
</dbReference>
<proteinExistence type="inferred from homology"/>
<dbReference type="Pfam" id="PF02801">
    <property type="entry name" value="Ketoacyl-synt_C"/>
    <property type="match status" value="1"/>
</dbReference>
<dbReference type="PANTHER" id="PTHR11712:SF347">
    <property type="entry name" value="BETA KETOACYL-ACYL CARRIER PROTEIN SYNTHASE"/>
    <property type="match status" value="1"/>
</dbReference>
<evidence type="ECO:0000256" key="3">
    <source>
        <dbReference type="RuleBase" id="RU003694"/>
    </source>
</evidence>
<dbReference type="PANTHER" id="PTHR11712">
    <property type="entry name" value="POLYKETIDE SYNTHASE-RELATED"/>
    <property type="match status" value="1"/>
</dbReference>
<dbReference type="OrthoDB" id="9808669at2"/>
<dbReference type="SMART" id="SM00825">
    <property type="entry name" value="PKS_KS"/>
    <property type="match status" value="1"/>
</dbReference>
<protein>
    <submittedName>
        <fullName evidence="5">3-oxoacyl-[acyl-carrier-protein] synthase-1</fullName>
    </submittedName>
</protein>
<comment type="similarity">
    <text evidence="1 3">Belongs to the thiolase-like superfamily. Beta-ketoacyl-ACP synthases family.</text>
</comment>
<dbReference type="InterPro" id="IPR014030">
    <property type="entry name" value="Ketoacyl_synth_N"/>
</dbReference>
<dbReference type="InterPro" id="IPR016039">
    <property type="entry name" value="Thiolase-like"/>
</dbReference>
<evidence type="ECO:0000256" key="2">
    <source>
        <dbReference type="ARBA" id="ARBA00022679"/>
    </source>
</evidence>
<organism evidence="5 6">
    <name type="scientific">Neolewinella agarilytica</name>
    <dbReference type="NCBI Taxonomy" id="478744"/>
    <lineage>
        <taxon>Bacteria</taxon>
        <taxon>Pseudomonadati</taxon>
        <taxon>Bacteroidota</taxon>
        <taxon>Saprospiria</taxon>
        <taxon>Saprospirales</taxon>
        <taxon>Lewinellaceae</taxon>
        <taxon>Neolewinella</taxon>
    </lineage>
</organism>
<evidence type="ECO:0000313" key="6">
    <source>
        <dbReference type="Proteomes" id="UP000199021"/>
    </source>
</evidence>